<protein>
    <submittedName>
        <fullName evidence="1">Uncharacterized protein</fullName>
    </submittedName>
</protein>
<dbReference type="RefSeq" id="WP_310855231.1">
    <property type="nucleotide sequence ID" value="NZ_JAVLSD010000001.1"/>
</dbReference>
<evidence type="ECO:0000313" key="2">
    <source>
        <dbReference type="Proteomes" id="UP001268610"/>
    </source>
</evidence>
<comment type="caution">
    <text evidence="1">The sequence shown here is derived from an EMBL/GenBank/DDBJ whole genome shotgun (WGS) entry which is preliminary data.</text>
</comment>
<name>A0AAJ2GRU9_9HYPH</name>
<reference evidence="1" key="1">
    <citation type="submission" date="2023-04" db="EMBL/GenBank/DDBJ databases">
        <title>Genomic characterization of faba bean (Vicia faba) microsymbionts in Mexican soils.</title>
        <authorList>
            <person name="Rivera Orduna F.N."/>
            <person name="Guevara-Luna J."/>
            <person name="Yan J."/>
            <person name="Arroyo-Herrera I."/>
            <person name="Li Y."/>
            <person name="Vasquez-Murrieta M.S."/>
            <person name="Wang E.T."/>
        </authorList>
    </citation>
    <scope>NUCLEOTIDE SEQUENCE</scope>
    <source>
        <strain evidence="1">CH26</strain>
    </source>
</reference>
<gene>
    <name evidence="1" type="ORF">RJJ65_19010</name>
</gene>
<dbReference type="Proteomes" id="UP001268610">
    <property type="component" value="Unassembled WGS sequence"/>
</dbReference>
<organism evidence="1 2">
    <name type="scientific">Rhizobium hidalgonense</name>
    <dbReference type="NCBI Taxonomy" id="1538159"/>
    <lineage>
        <taxon>Bacteria</taxon>
        <taxon>Pseudomonadati</taxon>
        <taxon>Pseudomonadota</taxon>
        <taxon>Alphaproteobacteria</taxon>
        <taxon>Hyphomicrobiales</taxon>
        <taxon>Rhizobiaceae</taxon>
        <taxon>Rhizobium/Agrobacterium group</taxon>
        <taxon>Rhizobium</taxon>
    </lineage>
</organism>
<sequence>MNFSRSATVLAAVIIADSVKGACQERKARNVEARLDLIEWKTARGAKIQNTPRIRTPFDDFEFDIVPGAIILLDRRQ</sequence>
<accession>A0AAJ2GRU9</accession>
<proteinExistence type="predicted"/>
<evidence type="ECO:0000313" key="1">
    <source>
        <dbReference type="EMBL" id="MDR9774710.1"/>
    </source>
</evidence>
<dbReference type="EMBL" id="JAVLSF010000010">
    <property type="protein sequence ID" value="MDR9774710.1"/>
    <property type="molecule type" value="Genomic_DNA"/>
</dbReference>
<dbReference type="AlphaFoldDB" id="A0AAJ2GRU9"/>